<proteinExistence type="predicted"/>
<evidence type="ECO:0008006" key="3">
    <source>
        <dbReference type="Google" id="ProtNLM"/>
    </source>
</evidence>
<protein>
    <recommendedName>
        <fullName evidence="3">Phage Mu protein F like protein</fullName>
    </recommendedName>
</protein>
<dbReference type="STRING" id="1528.SAMN04488579_12419"/>
<gene>
    <name evidence="1" type="ORF">SAMN04488579_12419</name>
</gene>
<name>A0A1H3IN37_EUBBA</name>
<dbReference type="EMBL" id="FNOU01000024">
    <property type="protein sequence ID" value="SDY29243.1"/>
    <property type="molecule type" value="Genomic_DNA"/>
</dbReference>
<dbReference type="RefSeq" id="WP_090246695.1">
    <property type="nucleotide sequence ID" value="NZ_FNOU01000024.1"/>
</dbReference>
<sequence>MMVMVMLSREDFENYGRMTVDLANQASAEFDQFVKSLKVTDYWPVRETIMDFAEGLIREYGGAAALNAADFFEMQTGIANALASESIDLKSLDTSLRYAISQARYDALEKSPLSAVNQNIARQTKNYAHQTMVDNARENRTMFARVPTGAHTCAFCMMLASRGFVYYSKRSAGEMMQFHNDCDCHVVAGVDGVEGYDPDALYSDYRDARENANSGNYKDVLAQMRKDLGVK</sequence>
<evidence type="ECO:0000313" key="2">
    <source>
        <dbReference type="Proteomes" id="UP000199652"/>
    </source>
</evidence>
<dbReference type="InterPro" id="IPR057369">
    <property type="entry name" value="VG15"/>
</dbReference>
<dbReference type="Proteomes" id="UP000199652">
    <property type="component" value="Unassembled WGS sequence"/>
</dbReference>
<accession>A0A1H3IN37</accession>
<dbReference type="OrthoDB" id="2055365at2"/>
<keyword evidence="2" id="KW-1185">Reference proteome</keyword>
<dbReference type="AlphaFoldDB" id="A0A1H3IN37"/>
<evidence type="ECO:0000313" key="1">
    <source>
        <dbReference type="EMBL" id="SDY29243.1"/>
    </source>
</evidence>
<dbReference type="Pfam" id="PF25310">
    <property type="entry name" value="VG15"/>
    <property type="match status" value="1"/>
</dbReference>
<reference evidence="2" key="1">
    <citation type="submission" date="2016-10" db="EMBL/GenBank/DDBJ databases">
        <authorList>
            <person name="Varghese N."/>
            <person name="Submissions S."/>
        </authorList>
    </citation>
    <scope>NUCLEOTIDE SEQUENCE [LARGE SCALE GENOMIC DNA]</scope>
    <source>
        <strain evidence="2">VPI 5359</strain>
    </source>
</reference>
<organism evidence="1 2">
    <name type="scientific">Eubacterium barkeri</name>
    <name type="common">Clostridium barkeri</name>
    <dbReference type="NCBI Taxonomy" id="1528"/>
    <lineage>
        <taxon>Bacteria</taxon>
        <taxon>Bacillati</taxon>
        <taxon>Bacillota</taxon>
        <taxon>Clostridia</taxon>
        <taxon>Eubacteriales</taxon>
        <taxon>Eubacteriaceae</taxon>
        <taxon>Eubacterium</taxon>
    </lineage>
</organism>